<name>A0A6A6VCC3_9PLEO</name>
<sequence length="149" mass="16697">MDPDSRFWVFSSWCSNASFRSAPNIGTSSLDGSKTGPGYQFFRFSYHAPPILRPRYPPITDAAHHLYHQTPYTTPCPQKGLGIMEASERSWRYQAIILRVGCAVGCFTDVNGCFFAASCITEHLGNVPNFHAIYNPPNAFDTSDVRLQR</sequence>
<protein>
    <submittedName>
        <fullName evidence="1">Uncharacterized protein</fullName>
    </submittedName>
</protein>
<dbReference type="Proteomes" id="UP000799440">
    <property type="component" value="Unassembled WGS sequence"/>
</dbReference>
<dbReference type="EMBL" id="MU006571">
    <property type="protein sequence ID" value="KAF2747793.1"/>
    <property type="molecule type" value="Genomic_DNA"/>
</dbReference>
<keyword evidence="2" id="KW-1185">Reference proteome</keyword>
<gene>
    <name evidence="1" type="ORF">M011DRAFT_467385</name>
</gene>
<reference evidence="1" key="1">
    <citation type="journal article" date="2020" name="Stud. Mycol.">
        <title>101 Dothideomycetes genomes: a test case for predicting lifestyles and emergence of pathogens.</title>
        <authorList>
            <person name="Haridas S."/>
            <person name="Albert R."/>
            <person name="Binder M."/>
            <person name="Bloem J."/>
            <person name="Labutti K."/>
            <person name="Salamov A."/>
            <person name="Andreopoulos B."/>
            <person name="Baker S."/>
            <person name="Barry K."/>
            <person name="Bills G."/>
            <person name="Bluhm B."/>
            <person name="Cannon C."/>
            <person name="Castanera R."/>
            <person name="Culley D."/>
            <person name="Daum C."/>
            <person name="Ezra D."/>
            <person name="Gonzalez J."/>
            <person name="Henrissat B."/>
            <person name="Kuo A."/>
            <person name="Liang C."/>
            <person name="Lipzen A."/>
            <person name="Lutzoni F."/>
            <person name="Magnuson J."/>
            <person name="Mondo S."/>
            <person name="Nolan M."/>
            <person name="Ohm R."/>
            <person name="Pangilinan J."/>
            <person name="Park H.-J."/>
            <person name="Ramirez L."/>
            <person name="Alfaro M."/>
            <person name="Sun H."/>
            <person name="Tritt A."/>
            <person name="Yoshinaga Y."/>
            <person name="Zwiers L.-H."/>
            <person name="Turgeon B."/>
            <person name="Goodwin S."/>
            <person name="Spatafora J."/>
            <person name="Crous P."/>
            <person name="Grigoriev I."/>
        </authorList>
    </citation>
    <scope>NUCLEOTIDE SEQUENCE</scope>
    <source>
        <strain evidence="1">CBS 119925</strain>
    </source>
</reference>
<evidence type="ECO:0000313" key="2">
    <source>
        <dbReference type="Proteomes" id="UP000799440"/>
    </source>
</evidence>
<dbReference type="AlphaFoldDB" id="A0A6A6VCC3"/>
<organism evidence="1 2">
    <name type="scientific">Sporormia fimetaria CBS 119925</name>
    <dbReference type="NCBI Taxonomy" id="1340428"/>
    <lineage>
        <taxon>Eukaryota</taxon>
        <taxon>Fungi</taxon>
        <taxon>Dikarya</taxon>
        <taxon>Ascomycota</taxon>
        <taxon>Pezizomycotina</taxon>
        <taxon>Dothideomycetes</taxon>
        <taxon>Pleosporomycetidae</taxon>
        <taxon>Pleosporales</taxon>
        <taxon>Sporormiaceae</taxon>
        <taxon>Sporormia</taxon>
    </lineage>
</organism>
<proteinExistence type="predicted"/>
<evidence type="ECO:0000313" key="1">
    <source>
        <dbReference type="EMBL" id="KAF2747793.1"/>
    </source>
</evidence>
<accession>A0A6A6VCC3</accession>